<dbReference type="OrthoDB" id="408743at2759"/>
<dbReference type="STRING" id="157072.A0A024TQ87"/>
<comment type="cofactor">
    <cofactor evidence="1">
        <name>Fe(2+)</name>
        <dbReference type="ChEBI" id="CHEBI:29033"/>
    </cofactor>
</comment>
<sequence>MIHGRPSFSRFLCTGRVIADEEMLGSRRSLLSRAIALVGQRSAHTVGATAGAVLEAIKPSDENTSIQVMWKDGVSAKFHRAWLRDNCTCASCRHPTTLQRQILTSAIPLHPTGRAALREDKSALSIDWDDVVEGSDCVRSEYSAAWLRDHAYETPPSGYDSRHCRQQRMDMKTLWSNDLAFPTTTYDAMMADGFKDGMRQLQTWGVLLIKNTPLTMDATEAFARRIGFVMETIYGGMWTTRPENPEKAYKDTASTNQALGPHTDCTYLYEPPGLQIFNCVLQAKSTSSSLEGASRFVDGFHVVEWLRQHAPDTYKFFCDTSLPQYCYDDDVSLHVMRPIIQLDAARNVELVRFNDFDRSPITHLSHDQVAAYYKHHKILWDAINNGEVAYKMNEGDMIVVDNHRVLHGRHAFQGERALVGCYIGRSEYDSRLRVLGLL</sequence>
<evidence type="ECO:0000256" key="7">
    <source>
        <dbReference type="ARBA" id="ARBA00022873"/>
    </source>
</evidence>
<dbReference type="PANTHER" id="PTHR10696">
    <property type="entry name" value="GAMMA-BUTYROBETAINE HYDROXYLASE-RELATED"/>
    <property type="match status" value="1"/>
</dbReference>
<dbReference type="Gene3D" id="3.60.130.10">
    <property type="entry name" value="Clavaminate synthase-like"/>
    <property type="match status" value="1"/>
</dbReference>
<evidence type="ECO:0000259" key="17">
    <source>
        <dbReference type="Pfam" id="PF06155"/>
    </source>
</evidence>
<comment type="similarity">
    <text evidence="4">Belongs to the gamma-BBH/TMLD family.</text>
</comment>
<evidence type="ECO:0000256" key="2">
    <source>
        <dbReference type="ARBA" id="ARBA00001961"/>
    </source>
</evidence>
<dbReference type="Gene3D" id="3.30.2020.30">
    <property type="match status" value="1"/>
</dbReference>
<evidence type="ECO:0000256" key="15">
    <source>
        <dbReference type="ARBA" id="ARBA00049334"/>
    </source>
</evidence>
<organism evidence="18">
    <name type="scientific">Aphanomyces invadans</name>
    <dbReference type="NCBI Taxonomy" id="157072"/>
    <lineage>
        <taxon>Eukaryota</taxon>
        <taxon>Sar</taxon>
        <taxon>Stramenopiles</taxon>
        <taxon>Oomycota</taxon>
        <taxon>Saprolegniomycetes</taxon>
        <taxon>Saprolegniales</taxon>
        <taxon>Verrucalvaceae</taxon>
        <taxon>Aphanomyces</taxon>
    </lineage>
</organism>
<evidence type="ECO:0000256" key="8">
    <source>
        <dbReference type="ARBA" id="ARBA00022964"/>
    </source>
</evidence>
<dbReference type="Pfam" id="PF06155">
    <property type="entry name" value="GBBH-like_N"/>
    <property type="match status" value="1"/>
</dbReference>
<evidence type="ECO:0000259" key="16">
    <source>
        <dbReference type="Pfam" id="PF02668"/>
    </source>
</evidence>
<comment type="pathway">
    <text evidence="3">Amine and polyamine biosynthesis; carnitine biosynthesis.</text>
</comment>
<evidence type="ECO:0000256" key="13">
    <source>
        <dbReference type="ARBA" id="ARBA00032283"/>
    </source>
</evidence>
<dbReference type="GO" id="GO:0046872">
    <property type="term" value="F:metal ion binding"/>
    <property type="evidence" value="ECO:0007669"/>
    <property type="project" value="UniProtKB-KW"/>
</dbReference>
<evidence type="ECO:0000256" key="1">
    <source>
        <dbReference type="ARBA" id="ARBA00001954"/>
    </source>
</evidence>
<evidence type="ECO:0000256" key="14">
    <source>
        <dbReference type="ARBA" id="ARBA00046008"/>
    </source>
</evidence>
<dbReference type="RefSeq" id="XP_008875092.1">
    <property type="nucleotide sequence ID" value="XM_008876870.1"/>
</dbReference>
<dbReference type="SUPFAM" id="SSF51197">
    <property type="entry name" value="Clavaminate synthase-like"/>
    <property type="match status" value="1"/>
</dbReference>
<dbReference type="EMBL" id="KI913977">
    <property type="protein sequence ID" value="ETV96300.1"/>
    <property type="molecule type" value="Genomic_DNA"/>
</dbReference>
<dbReference type="FunFam" id="3.30.2020.30:FF:000002">
    <property type="entry name" value="Putative gamma-butyrobetaine dioxygenase"/>
    <property type="match status" value="1"/>
</dbReference>
<keyword evidence="9" id="KW-0560">Oxidoreductase</keyword>
<dbReference type="GO" id="GO:0005739">
    <property type="term" value="C:mitochondrion"/>
    <property type="evidence" value="ECO:0007669"/>
    <property type="project" value="TreeGrafter"/>
</dbReference>
<evidence type="ECO:0000256" key="6">
    <source>
        <dbReference type="ARBA" id="ARBA00022723"/>
    </source>
</evidence>
<dbReference type="InterPro" id="IPR038492">
    <property type="entry name" value="GBBH-like_N_sf"/>
</dbReference>
<comment type="cofactor">
    <cofactor evidence="2">
        <name>L-ascorbate</name>
        <dbReference type="ChEBI" id="CHEBI:38290"/>
    </cofactor>
</comment>
<dbReference type="PANTHER" id="PTHR10696:SF51">
    <property type="entry name" value="TRIMETHYLLYSINE DIOXYGENASE, MITOCHONDRIAL"/>
    <property type="match status" value="1"/>
</dbReference>
<reference evidence="18" key="1">
    <citation type="submission" date="2013-12" db="EMBL/GenBank/DDBJ databases">
        <title>The Genome Sequence of Aphanomyces invadans NJM9701.</title>
        <authorList>
            <consortium name="The Broad Institute Genomics Platform"/>
            <person name="Russ C."/>
            <person name="Tyler B."/>
            <person name="van West P."/>
            <person name="Dieguez-Uribeondo J."/>
            <person name="Young S.K."/>
            <person name="Zeng Q."/>
            <person name="Gargeya S."/>
            <person name="Fitzgerald M."/>
            <person name="Abouelleil A."/>
            <person name="Alvarado L."/>
            <person name="Chapman S.B."/>
            <person name="Gainer-Dewar J."/>
            <person name="Goldberg J."/>
            <person name="Griggs A."/>
            <person name="Gujja S."/>
            <person name="Hansen M."/>
            <person name="Howarth C."/>
            <person name="Imamovic A."/>
            <person name="Ireland A."/>
            <person name="Larimer J."/>
            <person name="McCowan C."/>
            <person name="Murphy C."/>
            <person name="Pearson M."/>
            <person name="Poon T.W."/>
            <person name="Priest M."/>
            <person name="Roberts A."/>
            <person name="Saif S."/>
            <person name="Shea T."/>
            <person name="Sykes S."/>
            <person name="Wortman J."/>
            <person name="Nusbaum C."/>
            <person name="Birren B."/>
        </authorList>
    </citation>
    <scope>NUCLEOTIDE SEQUENCE [LARGE SCALE GENOMIC DNA]</scope>
    <source>
        <strain evidence="18">NJM9701</strain>
    </source>
</reference>
<evidence type="ECO:0000256" key="3">
    <source>
        <dbReference type="ARBA" id="ARBA00005022"/>
    </source>
</evidence>
<evidence type="ECO:0000256" key="11">
    <source>
        <dbReference type="ARBA" id="ARBA00030363"/>
    </source>
</evidence>
<feature type="domain" description="TauD/TfdA-like" evidence="16">
    <location>
        <begin position="192"/>
        <end position="422"/>
    </location>
</feature>
<evidence type="ECO:0000256" key="10">
    <source>
        <dbReference type="ARBA" id="ARBA00023004"/>
    </source>
</evidence>
<keyword evidence="10" id="KW-0408">Iron</keyword>
<keyword evidence="8 18" id="KW-0223">Dioxygenase</keyword>
<keyword evidence="6" id="KW-0479">Metal-binding</keyword>
<dbReference type="Pfam" id="PF02668">
    <property type="entry name" value="TauD"/>
    <property type="match status" value="1"/>
</dbReference>
<dbReference type="InterPro" id="IPR042098">
    <property type="entry name" value="TauD-like_sf"/>
</dbReference>
<comment type="function">
    <text evidence="14">Converts trimethyllysine (TML) into hydroxytrimethyllysine (HTML).</text>
</comment>
<dbReference type="InterPro" id="IPR050411">
    <property type="entry name" value="AlphaKG_dependent_hydroxylases"/>
</dbReference>
<dbReference type="InterPro" id="IPR003819">
    <property type="entry name" value="TauD/TfdA-like"/>
</dbReference>
<accession>A0A024TQ87</accession>
<evidence type="ECO:0000256" key="12">
    <source>
        <dbReference type="ARBA" id="ARBA00031778"/>
    </source>
</evidence>
<comment type="catalytic activity">
    <reaction evidence="15">
        <text>N(6),N(6),N(6)-trimethyl-L-lysine + 2-oxoglutarate + O2 = (3S)-3-hydroxy-N(6),N(6),N(6)-trimethyl-L-lysine + succinate + CO2</text>
        <dbReference type="Rhea" id="RHEA:14181"/>
        <dbReference type="ChEBI" id="CHEBI:15379"/>
        <dbReference type="ChEBI" id="CHEBI:16526"/>
        <dbReference type="ChEBI" id="CHEBI:16810"/>
        <dbReference type="ChEBI" id="CHEBI:30031"/>
        <dbReference type="ChEBI" id="CHEBI:58100"/>
        <dbReference type="ChEBI" id="CHEBI:141499"/>
        <dbReference type="EC" id="1.14.11.8"/>
    </reaction>
</comment>
<dbReference type="GeneID" id="20087515"/>
<dbReference type="EC" id="1.14.11.8" evidence="5"/>
<feature type="domain" description="Gamma-butyrobetaine hydroxylase-like N-terminal" evidence="17">
    <location>
        <begin position="60"/>
        <end position="147"/>
    </location>
</feature>
<dbReference type="GO" id="GO:0045329">
    <property type="term" value="P:carnitine biosynthetic process"/>
    <property type="evidence" value="ECO:0007669"/>
    <property type="project" value="UniProtKB-KW"/>
</dbReference>
<evidence type="ECO:0000256" key="5">
    <source>
        <dbReference type="ARBA" id="ARBA00012267"/>
    </source>
</evidence>
<dbReference type="AlphaFoldDB" id="A0A024TQ87"/>
<evidence type="ECO:0000256" key="9">
    <source>
        <dbReference type="ARBA" id="ARBA00023002"/>
    </source>
</evidence>
<dbReference type="GO" id="GO:0050353">
    <property type="term" value="F:trimethyllysine dioxygenase activity"/>
    <property type="evidence" value="ECO:0007669"/>
    <property type="project" value="UniProtKB-EC"/>
</dbReference>
<evidence type="ECO:0000313" key="18">
    <source>
        <dbReference type="EMBL" id="ETV96300.1"/>
    </source>
</evidence>
<evidence type="ECO:0000256" key="4">
    <source>
        <dbReference type="ARBA" id="ARBA00008654"/>
    </source>
</evidence>
<dbReference type="InterPro" id="IPR010376">
    <property type="entry name" value="GBBH-like_N"/>
</dbReference>
<proteinExistence type="inferred from homology"/>
<dbReference type="eggNOG" id="KOG3889">
    <property type="taxonomic scope" value="Eukaryota"/>
</dbReference>
<name>A0A024TQ87_9STRA</name>
<gene>
    <name evidence="18" type="ORF">H310_10465</name>
</gene>
<keyword evidence="7" id="KW-0124">Carnitine biosynthesis</keyword>
<dbReference type="VEuPathDB" id="FungiDB:H310_10465"/>
<protein>
    <recommendedName>
        <fullName evidence="5">trimethyllysine dioxygenase</fullName>
        <ecNumber evidence="5">1.14.11.8</ecNumber>
    </recommendedName>
    <alternativeName>
        <fullName evidence="12">Epsilon-trimethyllysine 2-oxoglutarate dioxygenase</fullName>
    </alternativeName>
    <alternativeName>
        <fullName evidence="11">TML hydroxylase</fullName>
    </alternativeName>
    <alternativeName>
        <fullName evidence="13">TML-alpha-ketoglutarate dioxygenase</fullName>
    </alternativeName>
</protein>